<proteinExistence type="predicted"/>
<keyword evidence="2" id="KW-1185">Reference proteome</keyword>
<dbReference type="EMBL" id="JAPDRQ010000034">
    <property type="protein sequence ID" value="KAJ9660111.1"/>
    <property type="molecule type" value="Genomic_DNA"/>
</dbReference>
<accession>A0ACC3ADB0</accession>
<comment type="caution">
    <text evidence="1">The sequence shown here is derived from an EMBL/GenBank/DDBJ whole genome shotgun (WGS) entry which is preliminary data.</text>
</comment>
<name>A0ACC3ADB0_9EURO</name>
<protein>
    <submittedName>
        <fullName evidence="1">Uncharacterized protein</fullName>
    </submittedName>
</protein>
<sequence length="407" mass="44063">MSGAMSIVEMQPTVISSSFPVSDTRPSQPVTFLSPSHQQASYPDSRQSSKENKTPPPVERTGEYQSASPQSSPVLQANIDGPKHGSSHQSPQNAVAGKKRSANGQVKEKDIVVQEASKLTHTGHSRTTSTLSNSSSANMAEVSTPMSVSLPKSTDHGQLSQQLRTRLTYAMVKLQNGWQDRSLDEVESLASQSPRSTTFNHYSENRHLLSPRVAMSAHLKRQDSSSSSDSDHPIIQQPPPAPGLMSPPSSRRALAPPANIISRPVQQRRRPAPNMQVHTGVKSVTRPTVTQRTPSQNAAMEADAVETLLFMASPNNSGHASSQFSPVTSAPSVRHFPSQTSPLRNTFSVASPKRVAFSSPTDYAARNRQSKDAIIESMVERLDADGSADLEEALKLMDRHHATKVTT</sequence>
<reference evidence="1" key="1">
    <citation type="submission" date="2022-10" db="EMBL/GenBank/DDBJ databases">
        <title>Culturing micro-colonial fungi from biological soil crusts in the Mojave desert and describing Neophaeococcomyces mojavensis, and introducing the new genera and species Taxawa tesnikishii.</title>
        <authorList>
            <person name="Kurbessoian T."/>
            <person name="Stajich J.E."/>
        </authorList>
    </citation>
    <scope>NUCLEOTIDE SEQUENCE</scope>
    <source>
        <strain evidence="1">JES_112</strain>
    </source>
</reference>
<evidence type="ECO:0000313" key="2">
    <source>
        <dbReference type="Proteomes" id="UP001172386"/>
    </source>
</evidence>
<evidence type="ECO:0000313" key="1">
    <source>
        <dbReference type="EMBL" id="KAJ9660111.1"/>
    </source>
</evidence>
<organism evidence="1 2">
    <name type="scientific">Neophaeococcomyces mojaviensis</name>
    <dbReference type="NCBI Taxonomy" id="3383035"/>
    <lineage>
        <taxon>Eukaryota</taxon>
        <taxon>Fungi</taxon>
        <taxon>Dikarya</taxon>
        <taxon>Ascomycota</taxon>
        <taxon>Pezizomycotina</taxon>
        <taxon>Eurotiomycetes</taxon>
        <taxon>Chaetothyriomycetidae</taxon>
        <taxon>Chaetothyriales</taxon>
        <taxon>Chaetothyriales incertae sedis</taxon>
        <taxon>Neophaeococcomyces</taxon>
    </lineage>
</organism>
<gene>
    <name evidence="1" type="ORF">H2198_002808</name>
</gene>
<dbReference type="Proteomes" id="UP001172386">
    <property type="component" value="Unassembled WGS sequence"/>
</dbReference>